<reference evidence="1" key="1">
    <citation type="submission" date="2022-01" db="EMBL/GenBank/DDBJ databases">
        <title>Genome Sequence Resource for Two Populations of Ditylenchus destructor, the Migratory Endoparasitic Phytonematode.</title>
        <authorList>
            <person name="Zhang H."/>
            <person name="Lin R."/>
            <person name="Xie B."/>
        </authorList>
    </citation>
    <scope>NUCLEOTIDE SEQUENCE</scope>
    <source>
        <strain evidence="1">BazhouSP</strain>
    </source>
</reference>
<evidence type="ECO:0000313" key="1">
    <source>
        <dbReference type="EMBL" id="KAI1728124.1"/>
    </source>
</evidence>
<dbReference type="EMBL" id="JAKKPZ010000001">
    <property type="protein sequence ID" value="KAI1728124.1"/>
    <property type="molecule type" value="Genomic_DNA"/>
</dbReference>
<dbReference type="AlphaFoldDB" id="A0AAD4NKA1"/>
<proteinExistence type="predicted"/>
<organism evidence="1 2">
    <name type="scientific">Ditylenchus destructor</name>
    <dbReference type="NCBI Taxonomy" id="166010"/>
    <lineage>
        <taxon>Eukaryota</taxon>
        <taxon>Metazoa</taxon>
        <taxon>Ecdysozoa</taxon>
        <taxon>Nematoda</taxon>
        <taxon>Chromadorea</taxon>
        <taxon>Rhabditida</taxon>
        <taxon>Tylenchina</taxon>
        <taxon>Tylenchomorpha</taxon>
        <taxon>Sphaerularioidea</taxon>
        <taxon>Anguinidae</taxon>
        <taxon>Anguininae</taxon>
        <taxon>Ditylenchus</taxon>
    </lineage>
</organism>
<keyword evidence="2" id="KW-1185">Reference proteome</keyword>
<gene>
    <name evidence="1" type="ORF">DdX_00279</name>
</gene>
<evidence type="ECO:0000313" key="2">
    <source>
        <dbReference type="Proteomes" id="UP001201812"/>
    </source>
</evidence>
<protein>
    <submittedName>
        <fullName evidence="1">Uncharacterized protein</fullName>
    </submittedName>
</protein>
<accession>A0AAD4NKA1</accession>
<name>A0AAD4NKA1_9BILA</name>
<sequence length="68" mass="7833">MRKTVNDNKRQLLAAMNAVKSYLEMLEKNQTSSKTPQLASKAIRTLSEAFWKNFPSKPCTKCIWFTAH</sequence>
<dbReference type="Proteomes" id="UP001201812">
    <property type="component" value="Unassembled WGS sequence"/>
</dbReference>
<comment type="caution">
    <text evidence="1">The sequence shown here is derived from an EMBL/GenBank/DDBJ whole genome shotgun (WGS) entry which is preliminary data.</text>
</comment>